<keyword evidence="4" id="KW-1185">Reference proteome</keyword>
<dbReference type="Pfam" id="PF04832">
    <property type="entry name" value="SOUL"/>
    <property type="match status" value="1"/>
</dbReference>
<comment type="caution">
    <text evidence="3">The sequence shown here is derived from an EMBL/GenBank/DDBJ whole genome shotgun (WGS) entry which is preliminary data.</text>
</comment>
<dbReference type="PANTHER" id="PTHR11220:SF59">
    <property type="entry name" value="HEME-BINDING PROTEIN 2-LIKE"/>
    <property type="match status" value="1"/>
</dbReference>
<protein>
    <submittedName>
        <fullName evidence="3">Uncharacterized protein</fullName>
    </submittedName>
</protein>
<dbReference type="InterPro" id="IPR006917">
    <property type="entry name" value="SOUL_heme-bd"/>
</dbReference>
<evidence type="ECO:0000313" key="3">
    <source>
        <dbReference type="EMBL" id="KAK8537246.1"/>
    </source>
</evidence>
<dbReference type="Gene3D" id="3.20.80.10">
    <property type="entry name" value="Regulatory factor, effector binding domain"/>
    <property type="match status" value="1"/>
</dbReference>
<dbReference type="InterPro" id="IPR011256">
    <property type="entry name" value="Reg_factor_effector_dom_sf"/>
</dbReference>
<organism evidence="3 4">
    <name type="scientific">Hibiscus sabdariffa</name>
    <name type="common">roselle</name>
    <dbReference type="NCBI Taxonomy" id="183260"/>
    <lineage>
        <taxon>Eukaryota</taxon>
        <taxon>Viridiplantae</taxon>
        <taxon>Streptophyta</taxon>
        <taxon>Embryophyta</taxon>
        <taxon>Tracheophyta</taxon>
        <taxon>Spermatophyta</taxon>
        <taxon>Magnoliopsida</taxon>
        <taxon>eudicotyledons</taxon>
        <taxon>Gunneridae</taxon>
        <taxon>Pentapetalae</taxon>
        <taxon>rosids</taxon>
        <taxon>malvids</taxon>
        <taxon>Malvales</taxon>
        <taxon>Malvaceae</taxon>
        <taxon>Malvoideae</taxon>
        <taxon>Hibiscus</taxon>
    </lineage>
</organism>
<feature type="chain" id="PRO_5045286349" evidence="2">
    <location>
        <begin position="35"/>
        <end position="306"/>
    </location>
</feature>
<dbReference type="SUPFAM" id="SSF55136">
    <property type="entry name" value="Probable bacterial effector-binding domain"/>
    <property type="match status" value="1"/>
</dbReference>
<evidence type="ECO:0000256" key="2">
    <source>
        <dbReference type="SAM" id="SignalP"/>
    </source>
</evidence>
<dbReference type="EMBL" id="JBBPBM010000028">
    <property type="protein sequence ID" value="KAK8537246.1"/>
    <property type="molecule type" value="Genomic_DNA"/>
</dbReference>
<evidence type="ECO:0000313" key="4">
    <source>
        <dbReference type="Proteomes" id="UP001472677"/>
    </source>
</evidence>
<feature type="signal peptide" evidence="2">
    <location>
        <begin position="1"/>
        <end position="34"/>
    </location>
</feature>
<dbReference type="PANTHER" id="PTHR11220">
    <property type="entry name" value="HEME-BINDING PROTEIN-RELATED"/>
    <property type="match status" value="1"/>
</dbReference>
<comment type="similarity">
    <text evidence="1">Belongs to the HEBP family.</text>
</comment>
<name>A0ABR2DH85_9ROSI</name>
<reference evidence="3 4" key="1">
    <citation type="journal article" date="2024" name="G3 (Bethesda)">
        <title>Genome assembly of Hibiscus sabdariffa L. provides insights into metabolisms of medicinal natural products.</title>
        <authorList>
            <person name="Kim T."/>
        </authorList>
    </citation>
    <scope>NUCLEOTIDE SEQUENCE [LARGE SCALE GENOMIC DNA]</scope>
    <source>
        <strain evidence="3">TK-2024</strain>
        <tissue evidence="3">Old leaves</tissue>
    </source>
</reference>
<dbReference type="Proteomes" id="UP001472677">
    <property type="component" value="Unassembled WGS sequence"/>
</dbReference>
<sequence length="306" mass="34094">MKSTYKIGGMLQIMNKSGFVLLLLSVSMVEQTEAEGYEKPLNCGHLECAPYRVIRSRPEFEIRSYSKATWVATTPITSSTYKDAASKGFKILLAYIRGNNEGAVKMNMTAPVLVNIHPMAGGVHNLTYVVHFYMPQMFQGNPPQSAEARPVELPRNRFAAVRRFGGFMDDSNISAQISALKKSLKGTAWESNKRRGSLLYSAAGYNSPFEYENRVNESSDSSIMRKCFWGLLSIAFGFAWRVTVEHNPCTERIPGSAGDVLEDDPVGKLKVTEGADHFFVVSHDFRACFDYQEGKAIERGDPCVLE</sequence>
<proteinExistence type="inferred from homology"/>
<gene>
    <name evidence="3" type="ORF">V6N12_043415</name>
</gene>
<keyword evidence="2" id="KW-0732">Signal</keyword>
<accession>A0ABR2DH85</accession>
<evidence type="ECO:0000256" key="1">
    <source>
        <dbReference type="ARBA" id="ARBA00009817"/>
    </source>
</evidence>